<accession>A0A1I7UBA9</accession>
<dbReference type="STRING" id="1561998.A0A1I7UBA9"/>
<evidence type="ECO:0000256" key="1">
    <source>
        <dbReference type="SAM" id="Coils"/>
    </source>
</evidence>
<keyword evidence="3" id="KW-1185">Reference proteome</keyword>
<evidence type="ECO:0000313" key="3">
    <source>
        <dbReference type="Proteomes" id="UP000095282"/>
    </source>
</evidence>
<keyword evidence="1" id="KW-0175">Coiled coil</keyword>
<feature type="compositionally biased region" description="Polar residues" evidence="2">
    <location>
        <begin position="41"/>
        <end position="55"/>
    </location>
</feature>
<dbReference type="AlphaFoldDB" id="A0A1I7UBA9"/>
<reference evidence="4" key="1">
    <citation type="submission" date="2016-11" db="UniProtKB">
        <authorList>
            <consortium name="WormBaseParasite"/>
        </authorList>
    </citation>
    <scope>IDENTIFICATION</scope>
</reference>
<feature type="region of interest" description="Disordered" evidence="2">
    <location>
        <begin position="1"/>
        <end position="137"/>
    </location>
</feature>
<evidence type="ECO:0000313" key="4">
    <source>
        <dbReference type="WBParaSite" id="Csp11.Scaffold629.g7609.t1"/>
    </source>
</evidence>
<dbReference type="Proteomes" id="UP000095282">
    <property type="component" value="Unplaced"/>
</dbReference>
<sequence length="382" mass="45939">MGNCFSWCRGGSRDDSPPPRNTNVTSEPRHAEYERRVQPVHQESYQRSGPVTQQPIAFPDYRSAYLDDEREEAEHLANLARQRDGFRQKQNDRDRRSEEEKRDRDQRAQRQFNEQSARLEEEKRRLREENERKNRKRDLETELRIREMKANAPASDADHNRIMEELQAESRRLDDQFYRNQLNCQQKQMERELERHRNEYEGLEKRQRLQDEYDLKREEIHRENDQKRREMNRQVQESQDMLNRSIWNDKIEKNWTARLNGLRSANKESENLAQRCLQSNPSPHDLSQWKYSLESLKNKMDDESRSMSEMYQETGKSFLLEIKSSVDRISADSSDLLDALNHHEISRLKDLSRKLNKSCLEVPTLAELKRNYNAEMRNNSRI</sequence>
<dbReference type="WBParaSite" id="Csp11.Scaffold629.g7609.t1">
    <property type="protein sequence ID" value="Csp11.Scaffold629.g7609.t1"/>
    <property type="gene ID" value="Csp11.Scaffold629.g7609"/>
</dbReference>
<feature type="compositionally biased region" description="Basic and acidic residues" evidence="2">
    <location>
        <begin position="117"/>
        <end position="137"/>
    </location>
</feature>
<feature type="coiled-coil region" evidence="1">
    <location>
        <begin position="179"/>
        <end position="237"/>
    </location>
</feature>
<feature type="compositionally biased region" description="Basic and acidic residues" evidence="2">
    <location>
        <begin position="81"/>
        <end position="108"/>
    </location>
</feature>
<proteinExistence type="predicted"/>
<organism evidence="3 4">
    <name type="scientific">Caenorhabditis tropicalis</name>
    <dbReference type="NCBI Taxonomy" id="1561998"/>
    <lineage>
        <taxon>Eukaryota</taxon>
        <taxon>Metazoa</taxon>
        <taxon>Ecdysozoa</taxon>
        <taxon>Nematoda</taxon>
        <taxon>Chromadorea</taxon>
        <taxon>Rhabditida</taxon>
        <taxon>Rhabditina</taxon>
        <taxon>Rhabditomorpha</taxon>
        <taxon>Rhabditoidea</taxon>
        <taxon>Rhabditidae</taxon>
        <taxon>Peloderinae</taxon>
        <taxon>Caenorhabditis</taxon>
    </lineage>
</organism>
<evidence type="ECO:0000256" key="2">
    <source>
        <dbReference type="SAM" id="MobiDB-lite"/>
    </source>
</evidence>
<protein>
    <submittedName>
        <fullName evidence="4">Uncharacterized protein</fullName>
    </submittedName>
</protein>
<name>A0A1I7UBA9_9PELO</name>
<feature type="compositionally biased region" description="Basic and acidic residues" evidence="2">
    <location>
        <begin position="27"/>
        <end position="37"/>
    </location>
</feature>
<dbReference type="eggNOG" id="ENOG502THYF">
    <property type="taxonomic scope" value="Eukaryota"/>
</dbReference>